<keyword evidence="3" id="KW-1185">Reference proteome</keyword>
<organism evidence="2 3">
    <name type="scientific">Gloeocapsopsis crepidinum LEGE 06123</name>
    <dbReference type="NCBI Taxonomy" id="588587"/>
    <lineage>
        <taxon>Bacteria</taxon>
        <taxon>Bacillati</taxon>
        <taxon>Cyanobacteriota</taxon>
        <taxon>Cyanophyceae</taxon>
        <taxon>Oscillatoriophycideae</taxon>
        <taxon>Chroococcales</taxon>
        <taxon>Chroococcaceae</taxon>
        <taxon>Gloeocapsopsis</taxon>
    </lineage>
</organism>
<sequence>MPSKRVHVREYTVRAHERVIHTRVYKFICKQCNKDVQRETYDPLPLYCVHEVSPLANRCQPNATQSRAAKTKKKPRPVLVKQSKRCRAS</sequence>
<dbReference type="RefSeq" id="WP_193933126.1">
    <property type="nucleotide sequence ID" value="NZ_CAWPMZ010000074.1"/>
</dbReference>
<feature type="region of interest" description="Disordered" evidence="1">
    <location>
        <begin position="60"/>
        <end position="89"/>
    </location>
</feature>
<accession>A0ABR9UUC1</accession>
<evidence type="ECO:0000313" key="2">
    <source>
        <dbReference type="EMBL" id="MBE9191869.1"/>
    </source>
</evidence>
<reference evidence="2 3" key="1">
    <citation type="submission" date="2020-10" db="EMBL/GenBank/DDBJ databases">
        <authorList>
            <person name="Castelo-Branco R."/>
            <person name="Eusebio N."/>
            <person name="Adriana R."/>
            <person name="Vieira A."/>
            <person name="Brugerolle De Fraissinette N."/>
            <person name="Rezende De Castro R."/>
            <person name="Schneider M.P."/>
            <person name="Vasconcelos V."/>
            <person name="Leao P.N."/>
        </authorList>
    </citation>
    <scope>NUCLEOTIDE SEQUENCE [LARGE SCALE GENOMIC DNA]</scope>
    <source>
        <strain evidence="2 3">LEGE 06123</strain>
    </source>
</reference>
<feature type="compositionally biased region" description="Basic residues" evidence="1">
    <location>
        <begin position="69"/>
        <end position="89"/>
    </location>
</feature>
<name>A0ABR9UUC1_9CHRO</name>
<proteinExistence type="predicted"/>
<dbReference type="Proteomes" id="UP000651156">
    <property type="component" value="Unassembled WGS sequence"/>
</dbReference>
<dbReference type="EMBL" id="JADEWN010000041">
    <property type="protein sequence ID" value="MBE9191869.1"/>
    <property type="molecule type" value="Genomic_DNA"/>
</dbReference>
<protein>
    <recommendedName>
        <fullName evidence="4">Transposase</fullName>
    </recommendedName>
</protein>
<comment type="caution">
    <text evidence="2">The sequence shown here is derived from an EMBL/GenBank/DDBJ whole genome shotgun (WGS) entry which is preliminary data.</text>
</comment>
<gene>
    <name evidence="2" type="ORF">IQ230_16230</name>
</gene>
<evidence type="ECO:0000313" key="3">
    <source>
        <dbReference type="Proteomes" id="UP000651156"/>
    </source>
</evidence>
<evidence type="ECO:0008006" key="4">
    <source>
        <dbReference type="Google" id="ProtNLM"/>
    </source>
</evidence>
<evidence type="ECO:0000256" key="1">
    <source>
        <dbReference type="SAM" id="MobiDB-lite"/>
    </source>
</evidence>